<gene>
    <name evidence="3" type="ORF">RQP53_23265</name>
</gene>
<evidence type="ECO:0000259" key="2">
    <source>
        <dbReference type="Pfam" id="PF00497"/>
    </source>
</evidence>
<accession>A0ABU3PID0</accession>
<evidence type="ECO:0000256" key="1">
    <source>
        <dbReference type="SAM" id="SignalP"/>
    </source>
</evidence>
<feature type="chain" id="PRO_5047061562" evidence="1">
    <location>
        <begin position="21"/>
        <end position="251"/>
    </location>
</feature>
<reference evidence="3" key="1">
    <citation type="submission" date="2023-09" db="EMBL/GenBank/DDBJ databases">
        <title>Paucibacter sp. APW11 Genome sequencing and assembly.</title>
        <authorList>
            <person name="Kim I."/>
        </authorList>
    </citation>
    <scope>NUCLEOTIDE SEQUENCE</scope>
    <source>
        <strain evidence="3">APW11</strain>
    </source>
</reference>
<dbReference type="RefSeq" id="WP_315653110.1">
    <property type="nucleotide sequence ID" value="NZ_JAVXZY010000013.1"/>
</dbReference>
<sequence>MLLRLCLFVAGLFVQFAATAQTPAGDELLIEYRDKPPLSYTEAQRPAGILIDKTREIFKRAGISIQLSEVPLKRIVKDIQNNQQRVCSPGWYKLVEREQYARFSLAIHQDAKQRVLVAPGALAVARSHASIVSLLADRRLQLATVNGVSYGAELDQLIVAAARPALAVSVTPQQLARMINAGRADYMFIDQDDYEYLEQQGELGGNQAQALSFSDMPAGLYRYLMCSKQVDDGTLQRINDAIRQLGDGRKR</sequence>
<evidence type="ECO:0000313" key="4">
    <source>
        <dbReference type="Proteomes" id="UP001246372"/>
    </source>
</evidence>
<keyword evidence="1" id="KW-0732">Signal</keyword>
<dbReference type="Pfam" id="PF00497">
    <property type="entry name" value="SBP_bac_3"/>
    <property type="match status" value="1"/>
</dbReference>
<evidence type="ECO:0000313" key="3">
    <source>
        <dbReference type="EMBL" id="MDT9002219.1"/>
    </source>
</evidence>
<comment type="caution">
    <text evidence="3">The sequence shown here is derived from an EMBL/GenBank/DDBJ whole genome shotgun (WGS) entry which is preliminary data.</text>
</comment>
<feature type="signal peptide" evidence="1">
    <location>
        <begin position="1"/>
        <end position="20"/>
    </location>
</feature>
<proteinExistence type="predicted"/>
<dbReference type="Gene3D" id="3.40.190.10">
    <property type="entry name" value="Periplasmic binding protein-like II"/>
    <property type="match status" value="2"/>
</dbReference>
<organism evidence="3 4">
    <name type="scientific">Roseateles aquae</name>
    <dbReference type="NCBI Taxonomy" id="3077235"/>
    <lineage>
        <taxon>Bacteria</taxon>
        <taxon>Pseudomonadati</taxon>
        <taxon>Pseudomonadota</taxon>
        <taxon>Betaproteobacteria</taxon>
        <taxon>Burkholderiales</taxon>
        <taxon>Sphaerotilaceae</taxon>
        <taxon>Roseateles</taxon>
    </lineage>
</organism>
<protein>
    <submittedName>
        <fullName evidence="3">Transporter substrate-binding domain-containing protein</fullName>
    </submittedName>
</protein>
<name>A0ABU3PID0_9BURK</name>
<dbReference type="Proteomes" id="UP001246372">
    <property type="component" value="Unassembled WGS sequence"/>
</dbReference>
<feature type="domain" description="Solute-binding protein family 3/N-terminal" evidence="2">
    <location>
        <begin position="34"/>
        <end position="245"/>
    </location>
</feature>
<keyword evidence="4" id="KW-1185">Reference proteome</keyword>
<dbReference type="EMBL" id="JAVXZY010000013">
    <property type="protein sequence ID" value="MDT9002219.1"/>
    <property type="molecule type" value="Genomic_DNA"/>
</dbReference>
<dbReference type="InterPro" id="IPR001638">
    <property type="entry name" value="Solute-binding_3/MltF_N"/>
</dbReference>
<dbReference type="SUPFAM" id="SSF53850">
    <property type="entry name" value="Periplasmic binding protein-like II"/>
    <property type="match status" value="1"/>
</dbReference>